<dbReference type="Gene3D" id="3.40.50.720">
    <property type="entry name" value="NAD(P)-binding Rossmann-like Domain"/>
    <property type="match status" value="1"/>
</dbReference>
<dbReference type="InterPro" id="IPR036291">
    <property type="entry name" value="NAD(P)-bd_dom_sf"/>
</dbReference>
<keyword evidence="5 10" id="KW-0566">Pantothenate biosynthesis</keyword>
<evidence type="ECO:0000256" key="4">
    <source>
        <dbReference type="ARBA" id="ARBA00019465"/>
    </source>
</evidence>
<dbReference type="InterPro" id="IPR013328">
    <property type="entry name" value="6PGD_dom2"/>
</dbReference>
<dbReference type="InterPro" id="IPR013332">
    <property type="entry name" value="KPR_N"/>
</dbReference>
<comment type="similarity">
    <text evidence="2 10">Belongs to the ketopantoate reductase family.</text>
</comment>
<evidence type="ECO:0000259" key="11">
    <source>
        <dbReference type="Pfam" id="PF02558"/>
    </source>
</evidence>
<comment type="pathway">
    <text evidence="1 10">Cofactor biosynthesis; (R)-pantothenate biosynthesis; (R)-pantoate from 3-methyl-2-oxobutanoate: step 2/2.</text>
</comment>
<protein>
    <recommendedName>
        <fullName evidence="4 10">2-dehydropantoate 2-reductase</fullName>
        <ecNumber evidence="3 10">1.1.1.169</ecNumber>
    </recommendedName>
    <alternativeName>
        <fullName evidence="8 10">Ketopantoate reductase</fullName>
    </alternativeName>
</protein>
<dbReference type="GO" id="GO:0008677">
    <property type="term" value="F:2-dehydropantoate 2-reductase activity"/>
    <property type="evidence" value="ECO:0007669"/>
    <property type="project" value="UniProtKB-EC"/>
</dbReference>
<comment type="function">
    <text evidence="10">Catalyzes the NADPH-dependent reduction of ketopantoate into pantoic acid.</text>
</comment>
<dbReference type="GO" id="GO:0015940">
    <property type="term" value="P:pantothenate biosynthetic process"/>
    <property type="evidence" value="ECO:0007669"/>
    <property type="project" value="UniProtKB-KW"/>
</dbReference>
<dbReference type="FunFam" id="1.10.1040.10:FF:000017">
    <property type="entry name" value="2-dehydropantoate 2-reductase"/>
    <property type="match status" value="1"/>
</dbReference>
<evidence type="ECO:0000256" key="7">
    <source>
        <dbReference type="ARBA" id="ARBA00023002"/>
    </source>
</evidence>
<dbReference type="PANTHER" id="PTHR43765:SF2">
    <property type="entry name" value="2-DEHYDROPANTOATE 2-REDUCTASE"/>
    <property type="match status" value="1"/>
</dbReference>
<evidence type="ECO:0000313" key="13">
    <source>
        <dbReference type="EMBL" id="WLD59106.1"/>
    </source>
</evidence>
<dbReference type="SUPFAM" id="SSF48179">
    <property type="entry name" value="6-phosphogluconate dehydrogenase C-terminal domain-like"/>
    <property type="match status" value="1"/>
</dbReference>
<keyword evidence="7 10" id="KW-0560">Oxidoreductase</keyword>
<feature type="domain" description="Ketopantoate reductase N-terminal" evidence="11">
    <location>
        <begin position="26"/>
        <end position="163"/>
    </location>
</feature>
<proteinExistence type="inferred from homology"/>
<dbReference type="Pfam" id="PF02558">
    <property type="entry name" value="ApbA"/>
    <property type="match status" value="1"/>
</dbReference>
<dbReference type="AlphaFoldDB" id="A0AB38YII4"/>
<accession>A0AB38YII4</accession>
<feature type="domain" description="Ketopantoate reductase C-terminal" evidence="12">
    <location>
        <begin position="199"/>
        <end position="317"/>
    </location>
</feature>
<gene>
    <name evidence="13" type="ORF">NFC81_04795</name>
</gene>
<dbReference type="Pfam" id="PF08546">
    <property type="entry name" value="ApbA_C"/>
    <property type="match status" value="1"/>
</dbReference>
<keyword evidence="6 10" id="KW-0521">NADP</keyword>
<dbReference type="SUPFAM" id="SSF51735">
    <property type="entry name" value="NAD(P)-binding Rossmann-fold domains"/>
    <property type="match status" value="1"/>
</dbReference>
<comment type="catalytic activity">
    <reaction evidence="9 10">
        <text>(R)-pantoate + NADP(+) = 2-dehydropantoate + NADPH + H(+)</text>
        <dbReference type="Rhea" id="RHEA:16233"/>
        <dbReference type="ChEBI" id="CHEBI:11561"/>
        <dbReference type="ChEBI" id="CHEBI:15378"/>
        <dbReference type="ChEBI" id="CHEBI:15980"/>
        <dbReference type="ChEBI" id="CHEBI:57783"/>
        <dbReference type="ChEBI" id="CHEBI:58349"/>
        <dbReference type="EC" id="1.1.1.169"/>
    </reaction>
</comment>
<sequence>MSALSHLGPQQRRLKRLDLIPIHVDIIGPGALGLHLALSMPPDAVVRLRHPDFSAGSVALSYVDSSTTRRVETLSLTDPAPIRCALFTTKAFQVVPALRAILPQLDDAADVVLLHNGLGPQDAACALYSGNVWVGTTTEGALRTDKWQVQHTGRGQTIIGPWRTATDSTQTATDEPAVMHLLRRSLWASSWAPSTSVMHQHIWRKVIINCAINPMTALHNLRNGELLNPEWVAQWQDIVVEAVAVANAQHLSFDPEAMVADAHTVMQATAENYSSMHQDWHYGRATEADLILGAVVRYGAQSGIATPRISALLDALMAGKAC</sequence>
<evidence type="ECO:0000259" key="12">
    <source>
        <dbReference type="Pfam" id="PF08546"/>
    </source>
</evidence>
<dbReference type="EMBL" id="CP101717">
    <property type="protein sequence ID" value="WLD59106.1"/>
    <property type="molecule type" value="Genomic_DNA"/>
</dbReference>
<dbReference type="RefSeq" id="WP_304996395.1">
    <property type="nucleotide sequence ID" value="NZ_CP101717.1"/>
</dbReference>
<dbReference type="PANTHER" id="PTHR43765">
    <property type="entry name" value="2-DEHYDROPANTOATE 2-REDUCTASE-RELATED"/>
    <property type="match status" value="1"/>
</dbReference>
<dbReference type="InterPro" id="IPR013752">
    <property type="entry name" value="KPA_reductase"/>
</dbReference>
<dbReference type="InterPro" id="IPR008927">
    <property type="entry name" value="6-PGluconate_DH-like_C_sf"/>
</dbReference>
<dbReference type="EC" id="1.1.1.169" evidence="3 10"/>
<name>A0AB38YII4_9GAMM</name>
<dbReference type="GO" id="GO:0050661">
    <property type="term" value="F:NADP binding"/>
    <property type="evidence" value="ECO:0007669"/>
    <property type="project" value="TreeGrafter"/>
</dbReference>
<evidence type="ECO:0000256" key="5">
    <source>
        <dbReference type="ARBA" id="ARBA00022655"/>
    </source>
</evidence>
<evidence type="ECO:0000256" key="10">
    <source>
        <dbReference type="RuleBase" id="RU362068"/>
    </source>
</evidence>
<evidence type="ECO:0000256" key="6">
    <source>
        <dbReference type="ARBA" id="ARBA00022857"/>
    </source>
</evidence>
<evidence type="ECO:0000256" key="9">
    <source>
        <dbReference type="ARBA" id="ARBA00048793"/>
    </source>
</evidence>
<evidence type="ECO:0000256" key="3">
    <source>
        <dbReference type="ARBA" id="ARBA00013014"/>
    </source>
</evidence>
<dbReference type="Gene3D" id="1.10.1040.10">
    <property type="entry name" value="N-(1-d-carboxylethyl)-l-norvaline Dehydrogenase, domain 2"/>
    <property type="match status" value="1"/>
</dbReference>
<reference evidence="13" key="1">
    <citation type="submission" date="2022-07" db="EMBL/GenBank/DDBJ databases">
        <title>Complete genome sequence of Salinispirillum sp. LH10-3-1 capable of multiple carbohydrate inversion isolated from a soda lake.</title>
        <authorList>
            <person name="Liu J."/>
            <person name="Zhai Y."/>
            <person name="Zhang H."/>
            <person name="Yang H."/>
            <person name="Qu J."/>
            <person name="Li J."/>
        </authorList>
    </citation>
    <scope>NUCLEOTIDE SEQUENCE</scope>
    <source>
        <strain evidence="13">LH 10-3-1</strain>
    </source>
</reference>
<evidence type="ECO:0000256" key="8">
    <source>
        <dbReference type="ARBA" id="ARBA00032024"/>
    </source>
</evidence>
<evidence type="ECO:0000256" key="2">
    <source>
        <dbReference type="ARBA" id="ARBA00007870"/>
    </source>
</evidence>
<dbReference type="GO" id="GO:0005737">
    <property type="term" value="C:cytoplasm"/>
    <property type="evidence" value="ECO:0007669"/>
    <property type="project" value="TreeGrafter"/>
</dbReference>
<evidence type="ECO:0000256" key="1">
    <source>
        <dbReference type="ARBA" id="ARBA00004994"/>
    </source>
</evidence>
<organism evidence="13">
    <name type="scientific">Salinispirillum sp. LH 10-3-1</name>
    <dbReference type="NCBI Taxonomy" id="2952525"/>
    <lineage>
        <taxon>Bacteria</taxon>
        <taxon>Pseudomonadati</taxon>
        <taxon>Pseudomonadota</taxon>
        <taxon>Gammaproteobacteria</taxon>
        <taxon>Oceanospirillales</taxon>
        <taxon>Saccharospirillaceae</taxon>
        <taxon>Salinispirillum</taxon>
    </lineage>
</organism>
<dbReference type="InterPro" id="IPR050838">
    <property type="entry name" value="Ketopantoate_reductase"/>
</dbReference>
<dbReference type="InterPro" id="IPR003710">
    <property type="entry name" value="ApbA"/>
</dbReference>
<dbReference type="NCBIfam" id="TIGR00745">
    <property type="entry name" value="apbA_panE"/>
    <property type="match status" value="1"/>
</dbReference>